<name>A0AAW8JFN2_9GAMM</name>
<keyword evidence="1" id="KW-0732">Signal</keyword>
<reference evidence="2" key="1">
    <citation type="submission" date="2023-08" db="EMBL/GenBank/DDBJ databases">
        <title>Emergence of clinically-relevant ST2 carbapenem-resistant Acinetobacter baumannii strains in hospital sewages in Zhejiang, East of China.</title>
        <authorList>
            <person name="Kaichao C."/>
            <person name="Zhang R."/>
        </authorList>
    </citation>
    <scope>NUCLEOTIDE SEQUENCE</scope>
    <source>
        <strain evidence="2">M-SY-60</strain>
    </source>
</reference>
<dbReference type="AlphaFoldDB" id="A0AAW8JFN2"/>
<gene>
    <name evidence="2" type="ORF">RFH51_00355</name>
</gene>
<evidence type="ECO:0000313" key="3">
    <source>
        <dbReference type="Proteomes" id="UP001243195"/>
    </source>
</evidence>
<sequence length="137" mass="15394">MSKFKAILVFSTVIMCFCISITAFAKNSPQLPDQKPHKSVADTYADLKSQAKNNPSAVEIITSPDGWQVVYEKKIDRTVVWSFTPKTEKAYPAFVRREVTAKDGLVMRVVCEAKKQDCDALVETFNRMNAEAIEQAQ</sequence>
<comment type="caution">
    <text evidence="2">The sequence shown here is derived from an EMBL/GenBank/DDBJ whole genome shotgun (WGS) entry which is preliminary data.</text>
</comment>
<protein>
    <recommendedName>
        <fullName evidence="4">Molecular chaperone DnaJ</fullName>
    </recommendedName>
</protein>
<dbReference type="Proteomes" id="UP001243195">
    <property type="component" value="Unassembled WGS sequence"/>
</dbReference>
<accession>A0AAW8JFN2</accession>
<proteinExistence type="predicted"/>
<organism evidence="2 3">
    <name type="scientific">Acinetobacter gerneri</name>
    <dbReference type="NCBI Taxonomy" id="202952"/>
    <lineage>
        <taxon>Bacteria</taxon>
        <taxon>Pseudomonadati</taxon>
        <taxon>Pseudomonadota</taxon>
        <taxon>Gammaproteobacteria</taxon>
        <taxon>Moraxellales</taxon>
        <taxon>Moraxellaceae</taxon>
        <taxon>Acinetobacter</taxon>
    </lineage>
</organism>
<feature type="chain" id="PRO_5043555388" description="Molecular chaperone DnaJ" evidence="1">
    <location>
        <begin position="26"/>
        <end position="137"/>
    </location>
</feature>
<evidence type="ECO:0008006" key="4">
    <source>
        <dbReference type="Google" id="ProtNLM"/>
    </source>
</evidence>
<dbReference type="RefSeq" id="WP_308956061.1">
    <property type="nucleotide sequence ID" value="NZ_JAVICY010000011.1"/>
</dbReference>
<dbReference type="EMBL" id="JAVIDA010000001">
    <property type="protein sequence ID" value="MDQ9069920.1"/>
    <property type="molecule type" value="Genomic_DNA"/>
</dbReference>
<evidence type="ECO:0000256" key="1">
    <source>
        <dbReference type="SAM" id="SignalP"/>
    </source>
</evidence>
<feature type="signal peptide" evidence="1">
    <location>
        <begin position="1"/>
        <end position="25"/>
    </location>
</feature>
<evidence type="ECO:0000313" key="2">
    <source>
        <dbReference type="EMBL" id="MDQ9069920.1"/>
    </source>
</evidence>